<dbReference type="InterPro" id="IPR036457">
    <property type="entry name" value="PPM-type-like_dom_sf"/>
</dbReference>
<name>A0ABP7MBL9_9GAMM</name>
<dbReference type="RefSeq" id="WP_344758612.1">
    <property type="nucleotide sequence ID" value="NZ_BAAAZU010000003.1"/>
</dbReference>
<protein>
    <submittedName>
        <fullName evidence="2">PP2C family serine/threonine-protein phosphatase</fullName>
    </submittedName>
</protein>
<dbReference type="Pfam" id="PF13672">
    <property type="entry name" value="PP2C_2"/>
    <property type="match status" value="1"/>
</dbReference>
<dbReference type="InterPro" id="IPR001932">
    <property type="entry name" value="PPM-type_phosphatase-like_dom"/>
</dbReference>
<dbReference type="SUPFAM" id="SSF81606">
    <property type="entry name" value="PP2C-like"/>
    <property type="match status" value="1"/>
</dbReference>
<dbReference type="EMBL" id="BAAAZU010000003">
    <property type="protein sequence ID" value="GAA3916951.1"/>
    <property type="molecule type" value="Genomic_DNA"/>
</dbReference>
<reference evidence="3" key="1">
    <citation type="journal article" date="2019" name="Int. J. Syst. Evol. Microbiol.">
        <title>The Global Catalogue of Microorganisms (GCM) 10K type strain sequencing project: providing services to taxonomists for standard genome sequencing and annotation.</title>
        <authorList>
            <consortium name="The Broad Institute Genomics Platform"/>
            <consortium name="The Broad Institute Genome Sequencing Center for Infectious Disease"/>
            <person name="Wu L."/>
            <person name="Ma J."/>
        </authorList>
    </citation>
    <scope>NUCLEOTIDE SEQUENCE [LARGE SCALE GENOMIC DNA]</scope>
    <source>
        <strain evidence="3">JCM 16916</strain>
    </source>
</reference>
<feature type="domain" description="PPM-type phosphatase" evidence="1">
    <location>
        <begin position="12"/>
        <end position="225"/>
    </location>
</feature>
<gene>
    <name evidence="2" type="ORF">GCM10022229_07780</name>
</gene>
<organism evidence="2 3">
    <name type="scientific">Luteimonas lutimaris</name>
    <dbReference type="NCBI Taxonomy" id="698645"/>
    <lineage>
        <taxon>Bacteria</taxon>
        <taxon>Pseudomonadati</taxon>
        <taxon>Pseudomonadota</taxon>
        <taxon>Gammaproteobacteria</taxon>
        <taxon>Lysobacterales</taxon>
        <taxon>Lysobacteraceae</taxon>
        <taxon>Luteimonas</taxon>
    </lineage>
</organism>
<evidence type="ECO:0000313" key="2">
    <source>
        <dbReference type="EMBL" id="GAA3916951.1"/>
    </source>
</evidence>
<comment type="caution">
    <text evidence="2">The sequence shown here is derived from an EMBL/GenBank/DDBJ whole genome shotgun (WGS) entry which is preliminary data.</text>
</comment>
<accession>A0ABP7MBL9</accession>
<dbReference type="Gene3D" id="3.60.40.10">
    <property type="entry name" value="PPM-type phosphatase domain"/>
    <property type="match status" value="1"/>
</dbReference>
<sequence>MAWRIFAASAKGSSHVAAGLPCQDASAFARHGEWLIAVVCDGAGSAASSHIGSSRISHATVQVLTARGELLASADHADIEKLVTDVLTETREALAEHARIARTELSAYAATVVGVVMGPEHGWFFHVGDGIGVARHDDGITLSLPENGEYANETFFLTGHDWLAHLRISPIEKPARSVLLMSDGAMPFVMARGNQALFAPFVEPVERYLAQADEATGSQALAATLDDPRTHGITSDDKTLLIALGD</sequence>
<proteinExistence type="predicted"/>
<dbReference type="Proteomes" id="UP001501727">
    <property type="component" value="Unassembled WGS sequence"/>
</dbReference>
<evidence type="ECO:0000313" key="3">
    <source>
        <dbReference type="Proteomes" id="UP001501727"/>
    </source>
</evidence>
<keyword evidence="3" id="KW-1185">Reference proteome</keyword>
<evidence type="ECO:0000259" key="1">
    <source>
        <dbReference type="Pfam" id="PF13672"/>
    </source>
</evidence>